<keyword evidence="1" id="KW-1185">Reference proteome</keyword>
<dbReference type="Gene3D" id="3.60.10.10">
    <property type="entry name" value="Endonuclease/exonuclease/phosphatase"/>
    <property type="match status" value="1"/>
</dbReference>
<protein>
    <submittedName>
        <fullName evidence="2">Uncharacterized protein LOC118348178</fullName>
    </submittedName>
</protein>
<dbReference type="InParanoid" id="A0A6P9EMF2"/>
<dbReference type="InterPro" id="IPR036691">
    <property type="entry name" value="Endo/exonu/phosph_ase_sf"/>
</dbReference>
<dbReference type="GeneID" id="118348178"/>
<evidence type="ECO:0000313" key="2">
    <source>
        <dbReference type="RefSeq" id="XP_035545078.1"/>
    </source>
</evidence>
<organism evidence="1 2">
    <name type="scientific">Juglans regia</name>
    <name type="common">English walnut</name>
    <dbReference type="NCBI Taxonomy" id="51240"/>
    <lineage>
        <taxon>Eukaryota</taxon>
        <taxon>Viridiplantae</taxon>
        <taxon>Streptophyta</taxon>
        <taxon>Embryophyta</taxon>
        <taxon>Tracheophyta</taxon>
        <taxon>Spermatophyta</taxon>
        <taxon>Magnoliopsida</taxon>
        <taxon>eudicotyledons</taxon>
        <taxon>Gunneridae</taxon>
        <taxon>Pentapetalae</taxon>
        <taxon>rosids</taxon>
        <taxon>fabids</taxon>
        <taxon>Fagales</taxon>
        <taxon>Juglandaceae</taxon>
        <taxon>Juglans</taxon>
    </lineage>
</organism>
<accession>A0A6P9EMF2</accession>
<dbReference type="PANTHER" id="PTHR33710">
    <property type="entry name" value="BNAC02G09200D PROTEIN"/>
    <property type="match status" value="1"/>
</dbReference>
<sequence>MEGFREVLAKRNLNDLGWKCEKFTWSNRHGDESSTKERLDRAVANSAWIEVFNEVWVEILAARTSDHKPILIHVLKGKKRNWVKNQGFKYEANWALEEDCEEVMRHVWNKDEGYVVPLEKVVTFLDRSKKALLLWSRQRRRGGEREIEEKTRVLQ</sequence>
<name>A0A6P9EMF2_JUGRE</name>
<dbReference type="Proteomes" id="UP000235220">
    <property type="component" value="Chromosome 4"/>
</dbReference>
<evidence type="ECO:0000313" key="1">
    <source>
        <dbReference type="Proteomes" id="UP000235220"/>
    </source>
</evidence>
<dbReference type="OrthoDB" id="1935929at2759"/>
<proteinExistence type="predicted"/>
<gene>
    <name evidence="2" type="primary">LOC118348178</name>
</gene>
<dbReference type="SUPFAM" id="SSF56219">
    <property type="entry name" value="DNase I-like"/>
    <property type="match status" value="1"/>
</dbReference>
<dbReference type="PANTHER" id="PTHR33710:SF62">
    <property type="entry name" value="DUF4283 DOMAIN PROTEIN"/>
    <property type="match status" value="1"/>
</dbReference>
<dbReference type="KEGG" id="jre:118348178"/>
<dbReference type="RefSeq" id="XP_035545078.1">
    <property type="nucleotide sequence ID" value="XM_035689185.1"/>
</dbReference>
<dbReference type="AlphaFoldDB" id="A0A6P9EMF2"/>
<reference evidence="2" key="1">
    <citation type="submission" date="2025-08" db="UniProtKB">
        <authorList>
            <consortium name="RefSeq"/>
        </authorList>
    </citation>
    <scope>IDENTIFICATION</scope>
    <source>
        <tissue evidence="2">Leaves</tissue>
    </source>
</reference>